<keyword evidence="4" id="KW-1185">Reference proteome</keyword>
<proteinExistence type="predicted"/>
<dbReference type="InterPro" id="IPR050639">
    <property type="entry name" value="SSR_resolvase"/>
</dbReference>
<dbReference type="PROSITE" id="PS51737">
    <property type="entry name" value="RECOMBINASE_DNA_BIND"/>
    <property type="match status" value="1"/>
</dbReference>
<dbReference type="SUPFAM" id="SSF53041">
    <property type="entry name" value="Resolvase-like"/>
    <property type="match status" value="1"/>
</dbReference>
<sequence length="609" mass="67862">MTRSLESADEPIGKAARMPELRPSRAGSAPACSGATGLSDLAVSPFGMPSSLLFGEVRVAWLGRTSTNERQDPRQSLIRQLDRCRGAVPAAWVIVCHFYDVESGRMELGQRGHGTGYDRFDIPIARDGSMADLLDETQHSSRRFDVVICESTSRVARRMYEGLSVERVLDKGGVPLFAWNEPIKLDGSRAQQILQRRINQAVAEYEVLNTLELSWGGLCTHVREGSNIGKPPYGYTGKTYRHPNPAKAEKGLTKTRLEPDGAQAATVTQIASWRYYEGLGYGAIAERLNVDLASYPPPEPPGKVRTRGMWSKSSVFEVLRNPKYTGFQVFNRRASRSKRGKVNPPSHWVWSHEPAHEPLIPKWMFDEITSSSKSLRGSRSGSSLSSHPQTKRAYALRGMVFCNCGRRMFGNQRRSLVYYMCWPRNNNRGKKGLHPPGVDAVYIREEAILRAAASLLAEQVFVPELVTILQTTSEGSDQNTSGGVVTQHEWWRRRLATIERQQQNLLHQAHNCAPDDPFTTAVRTSYNDLESQKAVAVAEIASFESTASQEPIQAQDAVVLADRLAGLRDCLERAPVPLLSWLFEAVQLTVRLHDYSGQVTISMRTPNLT</sequence>
<evidence type="ECO:0000313" key="3">
    <source>
        <dbReference type="EMBL" id="SES19521.1"/>
    </source>
</evidence>
<dbReference type="GO" id="GO:0000150">
    <property type="term" value="F:DNA strand exchange activity"/>
    <property type="evidence" value="ECO:0007669"/>
    <property type="project" value="InterPro"/>
</dbReference>
<dbReference type="GO" id="GO:0003677">
    <property type="term" value="F:DNA binding"/>
    <property type="evidence" value="ECO:0007669"/>
    <property type="project" value="InterPro"/>
</dbReference>
<dbReference type="SMART" id="SM00857">
    <property type="entry name" value="Resolvase"/>
    <property type="match status" value="1"/>
</dbReference>
<dbReference type="Pfam" id="PF07508">
    <property type="entry name" value="Recombinase"/>
    <property type="match status" value="1"/>
</dbReference>
<organism evidence="3 4">
    <name type="scientific">Lentzea albida</name>
    <dbReference type="NCBI Taxonomy" id="65499"/>
    <lineage>
        <taxon>Bacteria</taxon>
        <taxon>Bacillati</taxon>
        <taxon>Actinomycetota</taxon>
        <taxon>Actinomycetes</taxon>
        <taxon>Pseudonocardiales</taxon>
        <taxon>Pseudonocardiaceae</taxon>
        <taxon>Lentzea</taxon>
    </lineage>
</organism>
<reference evidence="4" key="1">
    <citation type="submission" date="2016-10" db="EMBL/GenBank/DDBJ databases">
        <authorList>
            <person name="Varghese N."/>
            <person name="Submissions S."/>
        </authorList>
    </citation>
    <scope>NUCLEOTIDE SEQUENCE [LARGE SCALE GENOMIC DNA]</scope>
    <source>
        <strain evidence="4">DSM 44437</strain>
    </source>
</reference>
<evidence type="ECO:0000256" key="1">
    <source>
        <dbReference type="SAM" id="MobiDB-lite"/>
    </source>
</evidence>
<evidence type="ECO:0000259" key="2">
    <source>
        <dbReference type="PROSITE" id="PS51737"/>
    </source>
</evidence>
<dbReference type="Gene3D" id="3.90.1750.20">
    <property type="entry name" value="Putative Large Serine Recombinase, Chain B, Domain 2"/>
    <property type="match status" value="1"/>
</dbReference>
<dbReference type="InterPro" id="IPR036162">
    <property type="entry name" value="Resolvase-like_N_sf"/>
</dbReference>
<dbReference type="InterPro" id="IPR038109">
    <property type="entry name" value="DNA_bind_recomb_sf"/>
</dbReference>
<protein>
    <submittedName>
        <fullName evidence="3">Site-specific DNA recombinase</fullName>
    </submittedName>
</protein>
<dbReference type="AlphaFoldDB" id="A0A1H9VD85"/>
<dbReference type="InterPro" id="IPR025827">
    <property type="entry name" value="Zn_ribbon_recom_dom"/>
</dbReference>
<accession>A0A1H9VD85</accession>
<name>A0A1H9VD85_9PSEU</name>
<evidence type="ECO:0000313" key="4">
    <source>
        <dbReference type="Proteomes" id="UP000199503"/>
    </source>
</evidence>
<dbReference type="STRING" id="65499.SAMN04488000_11819"/>
<dbReference type="Pfam" id="PF13408">
    <property type="entry name" value="Zn_ribbon_recom"/>
    <property type="match status" value="1"/>
</dbReference>
<feature type="region of interest" description="Disordered" evidence="1">
    <location>
        <begin position="1"/>
        <end position="29"/>
    </location>
</feature>
<dbReference type="Proteomes" id="UP000199503">
    <property type="component" value="Unassembled WGS sequence"/>
</dbReference>
<dbReference type="EMBL" id="FOFV01000018">
    <property type="protein sequence ID" value="SES19521.1"/>
    <property type="molecule type" value="Genomic_DNA"/>
</dbReference>
<dbReference type="InterPro" id="IPR006119">
    <property type="entry name" value="Resolv_N"/>
</dbReference>
<dbReference type="CDD" id="cd00338">
    <property type="entry name" value="Ser_Recombinase"/>
    <property type="match status" value="1"/>
</dbReference>
<gene>
    <name evidence="3" type="ORF">SAMN04488000_11819</name>
</gene>
<dbReference type="InterPro" id="IPR011109">
    <property type="entry name" value="DNA_bind_recombinase_dom"/>
</dbReference>
<dbReference type="PANTHER" id="PTHR30461">
    <property type="entry name" value="DNA-INVERTASE FROM LAMBDOID PROPHAGE"/>
    <property type="match status" value="1"/>
</dbReference>
<feature type="domain" description="Recombinase" evidence="2">
    <location>
        <begin position="232"/>
        <end position="379"/>
    </location>
</feature>
<dbReference type="PANTHER" id="PTHR30461:SF23">
    <property type="entry name" value="DNA RECOMBINASE-RELATED"/>
    <property type="match status" value="1"/>
</dbReference>
<dbReference type="Gene3D" id="3.40.50.1390">
    <property type="entry name" value="Resolvase, N-terminal catalytic domain"/>
    <property type="match status" value="1"/>
</dbReference>
<dbReference type="RefSeq" id="WP_245786508.1">
    <property type="nucleotide sequence ID" value="NZ_FOFV01000018.1"/>
</dbReference>